<dbReference type="Proteomes" id="UP000237481">
    <property type="component" value="Unassembled WGS sequence"/>
</dbReference>
<keyword evidence="2 6" id="KW-0812">Transmembrane</keyword>
<accession>A0A2S4LAL8</accession>
<feature type="transmembrane region" description="Helical" evidence="6">
    <location>
        <begin position="223"/>
        <end position="245"/>
    </location>
</feature>
<evidence type="ECO:0000256" key="5">
    <source>
        <dbReference type="ARBA" id="ARBA00023136"/>
    </source>
</evidence>
<name>A0A2S4LAL8_9HYPO</name>
<evidence type="ECO:0000259" key="8">
    <source>
        <dbReference type="PROSITE" id="PS50845"/>
    </source>
</evidence>
<dbReference type="AlphaFoldDB" id="A0A2S4LAL8"/>
<dbReference type="STRING" id="94208.A0A2S4LAL8"/>
<comment type="subcellular location">
    <subcellularLocation>
        <location evidence="1 6">Endoplasmic reticulum membrane</location>
        <topology evidence="1 6">Multi-pass membrane protein</topology>
    </subcellularLocation>
</comment>
<dbReference type="GO" id="GO:0005789">
    <property type="term" value="C:endoplasmic reticulum membrane"/>
    <property type="evidence" value="ECO:0007669"/>
    <property type="project" value="UniProtKB-SubCell"/>
</dbReference>
<keyword evidence="10" id="KW-1185">Reference proteome</keyword>
<feature type="compositionally biased region" description="Basic and acidic residues" evidence="7">
    <location>
        <begin position="372"/>
        <end position="381"/>
    </location>
</feature>
<feature type="region of interest" description="Disordered" evidence="7">
    <location>
        <begin position="327"/>
        <end position="381"/>
    </location>
</feature>
<keyword evidence="3 6" id="KW-0256">Endoplasmic reticulum</keyword>
<comment type="caution">
    <text evidence="9">The sequence shown here is derived from an EMBL/GenBank/DDBJ whole genome shotgun (WGS) entry which is preliminary data.</text>
</comment>
<feature type="transmembrane region" description="Helical" evidence="6">
    <location>
        <begin position="134"/>
        <end position="153"/>
    </location>
</feature>
<dbReference type="InterPro" id="IPR003388">
    <property type="entry name" value="Reticulon"/>
</dbReference>
<evidence type="ECO:0000256" key="2">
    <source>
        <dbReference type="ARBA" id="ARBA00022692"/>
    </source>
</evidence>
<feature type="domain" description="Reticulon" evidence="8">
    <location>
        <begin position="120"/>
        <end position="321"/>
    </location>
</feature>
<evidence type="ECO:0000256" key="7">
    <source>
        <dbReference type="SAM" id="MobiDB-lite"/>
    </source>
</evidence>
<keyword evidence="5 6" id="KW-0472">Membrane</keyword>
<dbReference type="Pfam" id="PF02453">
    <property type="entry name" value="Reticulon"/>
    <property type="match status" value="1"/>
</dbReference>
<reference evidence="9 10" key="1">
    <citation type="submission" date="2018-01" db="EMBL/GenBank/DDBJ databases">
        <title>Harnessing the power of phylogenomics to disentangle the directionality and signatures of interkingdom host jumping in the parasitic fungal genus Tolypocladium.</title>
        <authorList>
            <person name="Quandt C.A."/>
            <person name="Patterson W."/>
            <person name="Spatafora J.W."/>
        </authorList>
    </citation>
    <scope>NUCLEOTIDE SEQUENCE [LARGE SCALE GENOMIC DNA]</scope>
    <source>
        <strain evidence="9 10">NRBC 100945</strain>
    </source>
</reference>
<evidence type="ECO:0000313" key="10">
    <source>
        <dbReference type="Proteomes" id="UP000237481"/>
    </source>
</evidence>
<sequence>MADTVDAPSAANGGSLYETTKTSRFFTCHGESCPSVAITDSLPTDAAAAFDSVTNGGFAAMASPSELLLTLSRVVGPVAQNVKDHSAKASSELSNLAASRKTPTNPAATGQPLTHYHSFFSELLSWKNPPVSRGASAIAYASIVSLIFAARYLDVIRWAFKLSWMTLAVTVSAEAAGKLVLNHGLATQMRPRRYYTVSRATLDSMIGDVHELINFFVIESQRILFAENVGASAAACVAAFISYYLVKLVPYWGLAIIGTTVAFFVPLIYTTNQELIDHHLKNASEVINAQTAQVRSVAQKQADHITTMGKQYAGDYTGKVQEMLRGRSASPAAVTKPAPAAKQPEFPSPPTEEPKKVAVPEPAGEVPEEPVMPEKDPLVAS</sequence>
<evidence type="ECO:0000313" key="9">
    <source>
        <dbReference type="EMBL" id="POR39489.1"/>
    </source>
</evidence>
<dbReference type="EMBL" id="PKSG01000035">
    <property type="protein sequence ID" value="POR39489.1"/>
    <property type="molecule type" value="Genomic_DNA"/>
</dbReference>
<keyword evidence="4 6" id="KW-1133">Transmembrane helix</keyword>
<proteinExistence type="predicted"/>
<evidence type="ECO:0000256" key="4">
    <source>
        <dbReference type="ARBA" id="ARBA00022989"/>
    </source>
</evidence>
<gene>
    <name evidence="9" type="ORF">TPAR_00314</name>
</gene>
<evidence type="ECO:0000256" key="6">
    <source>
        <dbReference type="RuleBase" id="RU363132"/>
    </source>
</evidence>
<feature type="compositionally biased region" description="Low complexity" evidence="7">
    <location>
        <begin position="328"/>
        <end position="344"/>
    </location>
</feature>
<protein>
    <recommendedName>
        <fullName evidence="6">Reticulon-like protein</fullName>
    </recommendedName>
</protein>
<dbReference type="OrthoDB" id="567788at2759"/>
<organism evidence="9 10">
    <name type="scientific">Tolypocladium paradoxum</name>
    <dbReference type="NCBI Taxonomy" id="94208"/>
    <lineage>
        <taxon>Eukaryota</taxon>
        <taxon>Fungi</taxon>
        <taxon>Dikarya</taxon>
        <taxon>Ascomycota</taxon>
        <taxon>Pezizomycotina</taxon>
        <taxon>Sordariomycetes</taxon>
        <taxon>Hypocreomycetidae</taxon>
        <taxon>Hypocreales</taxon>
        <taxon>Ophiocordycipitaceae</taxon>
        <taxon>Tolypocladium</taxon>
    </lineage>
</organism>
<dbReference type="PROSITE" id="PS50845">
    <property type="entry name" value="RETICULON"/>
    <property type="match status" value="1"/>
</dbReference>
<evidence type="ECO:0000256" key="3">
    <source>
        <dbReference type="ARBA" id="ARBA00022824"/>
    </source>
</evidence>
<feature type="transmembrane region" description="Helical" evidence="6">
    <location>
        <begin position="251"/>
        <end position="269"/>
    </location>
</feature>
<evidence type="ECO:0000256" key="1">
    <source>
        <dbReference type="ARBA" id="ARBA00004477"/>
    </source>
</evidence>